<dbReference type="Gene3D" id="3.60.15.10">
    <property type="entry name" value="Ribonuclease Z/Hydroxyacylglutathione hydrolase-like"/>
    <property type="match status" value="1"/>
</dbReference>
<protein>
    <submittedName>
        <fullName evidence="7">Glyoxylase, beta-lactamase superfamily II</fullName>
    </submittedName>
</protein>
<evidence type="ECO:0000256" key="1">
    <source>
        <dbReference type="ARBA" id="ARBA00001947"/>
    </source>
</evidence>
<keyword evidence="4" id="KW-0378">Hydrolase</keyword>
<keyword evidence="5" id="KW-0862">Zinc</keyword>
<dbReference type="RefSeq" id="WP_103887154.1">
    <property type="nucleotide sequence ID" value="NZ_FNVU01000008.1"/>
</dbReference>
<evidence type="ECO:0000313" key="7">
    <source>
        <dbReference type="EMBL" id="SEG67873.1"/>
    </source>
</evidence>
<dbReference type="CDD" id="cd07729">
    <property type="entry name" value="AHL_lactonase_MBL-fold"/>
    <property type="match status" value="1"/>
</dbReference>
<dbReference type="PANTHER" id="PTHR42978">
    <property type="entry name" value="QUORUM-QUENCHING LACTONASE YTNP-RELATED-RELATED"/>
    <property type="match status" value="1"/>
</dbReference>
<name>A0A1H6C4P8_9ACTN</name>
<evidence type="ECO:0000256" key="2">
    <source>
        <dbReference type="ARBA" id="ARBA00007749"/>
    </source>
</evidence>
<reference evidence="7 8" key="1">
    <citation type="submission" date="2016-10" db="EMBL/GenBank/DDBJ databases">
        <authorList>
            <person name="de Groot N.N."/>
        </authorList>
    </citation>
    <scope>NUCLEOTIDE SEQUENCE [LARGE SCALE GENOMIC DNA]</scope>
    <source>
        <strain evidence="7 8">CGMCC 4.2023</strain>
    </source>
</reference>
<accession>A0A1H6C4P8</accession>
<dbReference type="Pfam" id="PF00753">
    <property type="entry name" value="Lactamase_B"/>
    <property type="match status" value="1"/>
</dbReference>
<dbReference type="InterPro" id="IPR036866">
    <property type="entry name" value="RibonucZ/Hydroxyglut_hydro"/>
</dbReference>
<organism evidence="7 8">
    <name type="scientific">Actinacidiphila yanglinensis</name>
    <dbReference type="NCBI Taxonomy" id="310779"/>
    <lineage>
        <taxon>Bacteria</taxon>
        <taxon>Bacillati</taxon>
        <taxon>Actinomycetota</taxon>
        <taxon>Actinomycetes</taxon>
        <taxon>Kitasatosporales</taxon>
        <taxon>Streptomycetaceae</taxon>
        <taxon>Actinacidiphila</taxon>
    </lineage>
</organism>
<dbReference type="Proteomes" id="UP000236754">
    <property type="component" value="Unassembled WGS sequence"/>
</dbReference>
<keyword evidence="8" id="KW-1185">Reference proteome</keyword>
<evidence type="ECO:0000256" key="5">
    <source>
        <dbReference type="ARBA" id="ARBA00022833"/>
    </source>
</evidence>
<evidence type="ECO:0000256" key="3">
    <source>
        <dbReference type="ARBA" id="ARBA00022723"/>
    </source>
</evidence>
<dbReference type="InterPro" id="IPR001279">
    <property type="entry name" value="Metallo-B-lactamas"/>
</dbReference>
<dbReference type="OrthoDB" id="3196337at2"/>
<feature type="domain" description="Metallo-beta-lactamase" evidence="6">
    <location>
        <begin position="38"/>
        <end position="239"/>
    </location>
</feature>
<comment type="cofactor">
    <cofactor evidence="1">
        <name>Zn(2+)</name>
        <dbReference type="ChEBI" id="CHEBI:29105"/>
    </cofactor>
</comment>
<gene>
    <name evidence="7" type="ORF">SAMN05216223_10835</name>
</gene>
<keyword evidence="3" id="KW-0479">Metal-binding</keyword>
<evidence type="ECO:0000313" key="8">
    <source>
        <dbReference type="Proteomes" id="UP000236754"/>
    </source>
</evidence>
<dbReference type="SMART" id="SM00849">
    <property type="entry name" value="Lactamase_B"/>
    <property type="match status" value="1"/>
</dbReference>
<evidence type="ECO:0000256" key="4">
    <source>
        <dbReference type="ARBA" id="ARBA00022801"/>
    </source>
</evidence>
<sequence length="266" mass="28595">MSGYEVVVARYGTRQTVRSEVFLNYGLYGEPDAPIGMDYFFWVVRNEARTFVVDTGFSRAGGANRGRTTLIDPVEAFTALGVDPADAPTVIVTHAHYDHIGNLDHFDRSQVVVARAEVDFWAGPHSRRVQFHHSVEDAELAELASVVDSGRAVLFDDRVTVADGIEVIRVGGHTPGQSVVRVETADGPVLLASDAVHYYEESEKAMPFVSVANLVDMYAGFDTIEAMAAGGAAQVVSGHDPATLDRFGRDGGPLGDATAVIGRART</sequence>
<comment type="similarity">
    <text evidence="2">Belongs to the metallo-beta-lactamase superfamily.</text>
</comment>
<proteinExistence type="inferred from homology"/>
<dbReference type="AlphaFoldDB" id="A0A1H6C4P8"/>
<evidence type="ECO:0000259" key="6">
    <source>
        <dbReference type="SMART" id="SM00849"/>
    </source>
</evidence>
<dbReference type="InterPro" id="IPR051013">
    <property type="entry name" value="MBL_superfamily_lactonases"/>
</dbReference>
<dbReference type="GO" id="GO:0016787">
    <property type="term" value="F:hydrolase activity"/>
    <property type="evidence" value="ECO:0007669"/>
    <property type="project" value="UniProtKB-KW"/>
</dbReference>
<dbReference type="GO" id="GO:0046872">
    <property type="term" value="F:metal ion binding"/>
    <property type="evidence" value="ECO:0007669"/>
    <property type="project" value="UniProtKB-KW"/>
</dbReference>
<dbReference type="SUPFAM" id="SSF56281">
    <property type="entry name" value="Metallo-hydrolase/oxidoreductase"/>
    <property type="match status" value="1"/>
</dbReference>
<dbReference type="EMBL" id="FNVU01000008">
    <property type="protein sequence ID" value="SEG67873.1"/>
    <property type="molecule type" value="Genomic_DNA"/>
</dbReference>
<dbReference type="PANTHER" id="PTHR42978:SF7">
    <property type="entry name" value="METALLO-HYDROLASE RV2300C-RELATED"/>
    <property type="match status" value="1"/>
</dbReference>